<dbReference type="Proteomes" id="UP000005632">
    <property type="component" value="Chromosome"/>
</dbReference>
<dbReference type="EMBL" id="CP003155">
    <property type="protein sequence ID" value="AEV28902.1"/>
    <property type="molecule type" value="Genomic_DNA"/>
</dbReference>
<evidence type="ECO:0000313" key="2">
    <source>
        <dbReference type="Proteomes" id="UP000005632"/>
    </source>
</evidence>
<dbReference type="InterPro" id="IPR050519">
    <property type="entry name" value="Glycosyltransf_28_UgtP"/>
</dbReference>
<proteinExistence type="predicted"/>
<dbReference type="KEGG" id="sgp:SpiGrapes_1079"/>
<dbReference type="PANTHER" id="PTHR43025:SF3">
    <property type="entry name" value="MONOGALACTOSYLDIACYLGLYCEROL SYNTHASE 1, CHLOROPLASTIC"/>
    <property type="match status" value="1"/>
</dbReference>
<keyword evidence="1" id="KW-0808">Transferase</keyword>
<dbReference type="PANTHER" id="PTHR43025">
    <property type="entry name" value="MONOGALACTOSYLDIACYLGLYCEROL SYNTHASE"/>
    <property type="match status" value="1"/>
</dbReference>
<dbReference type="AlphaFoldDB" id="G8QS41"/>
<dbReference type="HOGENOM" id="CLU_723412_0_0_12"/>
<sequence length="376" mass="42517">MRAAMIYVNAGKGHYVPAKALADSMNGEGHVATVEDLFVICEAPFWEWYCKYEWRFMLHHPRLERINHSIDDTKVSAALIRYFSVHTQVRKHFLAWYEKTKPDFIVCTNFLGGNIITPIVQSLKLDIPVFSYAADAFNNPTAGYNKAIDLLYIPTFIGKELVIAKGQPADKVKVCPFPLQSGIQKLKPLTKQEAREKLGLQDTFTVLLNFGGEGIGNTDFLEEVAKRGLNWQVVVVGKLSMTTAFKFSLFLEKHPLFNLKTPGFVDNIGEYIYACDIQAGKAGANSLMESLALKRPFLVSNLLYAARDTGSFLNKHKVGWVEDNVKKQVDIVEHYFGDRQEQIAMSERFSQLPLQFDSEAFIHMIFEDVKAFKAGK</sequence>
<dbReference type="STRING" id="158190.SpiGrapes_1079"/>
<protein>
    <submittedName>
        <fullName evidence="1">UDP-N-acetylglucosamine:LPS N-acetylglucosamine transferase</fullName>
    </submittedName>
</protein>
<dbReference type="SUPFAM" id="SSF53756">
    <property type="entry name" value="UDP-Glycosyltransferase/glycogen phosphorylase"/>
    <property type="match status" value="1"/>
</dbReference>
<dbReference type="eggNOG" id="COG0707">
    <property type="taxonomic scope" value="Bacteria"/>
</dbReference>
<name>G8QS41_SPHPG</name>
<accession>G8QS41</accession>
<gene>
    <name evidence="1" type="ordered locus">SpiGrapes_1079</name>
</gene>
<dbReference type="OrthoDB" id="356668at2"/>
<dbReference type="Gene3D" id="3.40.50.2000">
    <property type="entry name" value="Glycogen Phosphorylase B"/>
    <property type="match status" value="1"/>
</dbReference>
<dbReference type="GO" id="GO:0016740">
    <property type="term" value="F:transferase activity"/>
    <property type="evidence" value="ECO:0007669"/>
    <property type="project" value="UniProtKB-KW"/>
</dbReference>
<evidence type="ECO:0000313" key="1">
    <source>
        <dbReference type="EMBL" id="AEV28902.1"/>
    </source>
</evidence>
<keyword evidence="2" id="KW-1185">Reference proteome</keyword>
<reference evidence="1 2" key="1">
    <citation type="submission" date="2011-11" db="EMBL/GenBank/DDBJ databases">
        <title>Complete sequence of Spirochaeta sp. grapes.</title>
        <authorList>
            <consortium name="US DOE Joint Genome Institute"/>
            <person name="Lucas S."/>
            <person name="Han J."/>
            <person name="Lapidus A."/>
            <person name="Cheng J.-F."/>
            <person name="Goodwin L."/>
            <person name="Pitluck S."/>
            <person name="Peters L."/>
            <person name="Ovchinnikova G."/>
            <person name="Munk A.C."/>
            <person name="Detter J.C."/>
            <person name="Han C."/>
            <person name="Tapia R."/>
            <person name="Land M."/>
            <person name="Hauser L."/>
            <person name="Kyrpides N."/>
            <person name="Ivanova N."/>
            <person name="Pagani I."/>
            <person name="Ritalahtilisa K."/>
            <person name="Loeffler F."/>
            <person name="Woyke T."/>
        </authorList>
    </citation>
    <scope>NUCLEOTIDE SEQUENCE [LARGE SCALE GENOMIC DNA]</scope>
    <source>
        <strain evidence="2">ATCC BAA-1885 / DSM 22778 / Grapes</strain>
    </source>
</reference>
<organism evidence="1 2">
    <name type="scientific">Sphaerochaeta pleomorpha (strain ATCC BAA-1885 / DSM 22778 / Grapes)</name>
    <dbReference type="NCBI Taxonomy" id="158190"/>
    <lineage>
        <taxon>Bacteria</taxon>
        <taxon>Pseudomonadati</taxon>
        <taxon>Spirochaetota</taxon>
        <taxon>Spirochaetia</taxon>
        <taxon>Spirochaetales</taxon>
        <taxon>Sphaerochaetaceae</taxon>
        <taxon>Sphaerochaeta</taxon>
    </lineage>
</organism>